<dbReference type="Pfam" id="PF00106">
    <property type="entry name" value="adh_short"/>
    <property type="match status" value="1"/>
</dbReference>
<dbReference type="PANTHER" id="PTHR43669:SF3">
    <property type="entry name" value="ALCOHOL DEHYDROGENASE, PUTATIVE (AFU_ORTHOLOGUE AFUA_3G03445)-RELATED"/>
    <property type="match status" value="1"/>
</dbReference>
<dbReference type="PRINTS" id="PR00080">
    <property type="entry name" value="SDRFAMILY"/>
</dbReference>
<dbReference type="Gene3D" id="3.40.50.720">
    <property type="entry name" value="NAD(P)-binding Rossmann-like Domain"/>
    <property type="match status" value="1"/>
</dbReference>
<dbReference type="PANTHER" id="PTHR43669">
    <property type="entry name" value="5-KETO-D-GLUCONATE 5-REDUCTASE"/>
    <property type="match status" value="1"/>
</dbReference>
<proteinExistence type="inferred from homology"/>
<evidence type="ECO:0000256" key="2">
    <source>
        <dbReference type="ARBA" id="ARBA00023002"/>
    </source>
</evidence>
<dbReference type="GO" id="GO:0016491">
    <property type="term" value="F:oxidoreductase activity"/>
    <property type="evidence" value="ECO:0007669"/>
    <property type="project" value="UniProtKB-KW"/>
</dbReference>
<dbReference type="SUPFAM" id="SSF51735">
    <property type="entry name" value="NAD(P)-binding Rossmann-fold domains"/>
    <property type="match status" value="1"/>
</dbReference>
<feature type="domain" description="Ketoreductase" evidence="4">
    <location>
        <begin position="6"/>
        <end position="189"/>
    </location>
</feature>
<name>A0A7Y2H0T5_UNCEI</name>
<dbReference type="EMBL" id="JABDJR010000023">
    <property type="protein sequence ID" value="NNF05269.1"/>
    <property type="molecule type" value="Genomic_DNA"/>
</dbReference>
<dbReference type="PRINTS" id="PR00081">
    <property type="entry name" value="GDHRDH"/>
</dbReference>
<accession>A0A7Y2H0T5</accession>
<dbReference type="InterPro" id="IPR002347">
    <property type="entry name" value="SDR_fam"/>
</dbReference>
<evidence type="ECO:0000313" key="6">
    <source>
        <dbReference type="Proteomes" id="UP000547674"/>
    </source>
</evidence>
<dbReference type="InterPro" id="IPR057326">
    <property type="entry name" value="KR_dom"/>
</dbReference>
<comment type="similarity">
    <text evidence="1 3">Belongs to the short-chain dehydrogenases/reductases (SDR) family.</text>
</comment>
<dbReference type="SMART" id="SM00822">
    <property type="entry name" value="PKS_KR"/>
    <property type="match status" value="1"/>
</dbReference>
<sequence>MNLDGAKTLVTGGSLGIGKAIAAKLIQKGGSVAISSRSADNVNAAAKELGANGIVGDVSQEADAIRMVQESIETMGGLDILINNAGIGRGAPLVEMTREMMEEVFHTNVLGAMMVGREAARHFVAQESGNIMNISSTAGLKGFARGTAYCASKFALKGMTECWRDELRRHNVRVTLVNPSEVQTGWGGRKIEEINPKKLVAEDIADAVVGILEMEDRGFVPEFSVFATNPF</sequence>
<gene>
    <name evidence="5" type="ORF">HKN21_00780</name>
</gene>
<evidence type="ECO:0000256" key="1">
    <source>
        <dbReference type="ARBA" id="ARBA00006484"/>
    </source>
</evidence>
<dbReference type="InterPro" id="IPR036291">
    <property type="entry name" value="NAD(P)-bd_dom_sf"/>
</dbReference>
<dbReference type="CDD" id="cd05233">
    <property type="entry name" value="SDR_c"/>
    <property type="match status" value="1"/>
</dbReference>
<reference evidence="5 6" key="1">
    <citation type="submission" date="2020-03" db="EMBL/GenBank/DDBJ databases">
        <title>Metabolic flexibility allows generalist bacteria to become dominant in a frequently disturbed ecosystem.</title>
        <authorList>
            <person name="Chen Y.-J."/>
            <person name="Leung P.M."/>
            <person name="Bay S.K."/>
            <person name="Hugenholtz P."/>
            <person name="Kessler A.J."/>
            <person name="Shelley G."/>
            <person name="Waite D.W."/>
            <person name="Cook P.L."/>
            <person name="Greening C."/>
        </authorList>
    </citation>
    <scope>NUCLEOTIDE SEQUENCE [LARGE SCALE GENOMIC DNA]</scope>
    <source>
        <strain evidence="5">SS_bin_28</strain>
    </source>
</reference>
<comment type="caution">
    <text evidence="5">The sequence shown here is derived from an EMBL/GenBank/DDBJ whole genome shotgun (WGS) entry which is preliminary data.</text>
</comment>
<evidence type="ECO:0000259" key="4">
    <source>
        <dbReference type="SMART" id="SM00822"/>
    </source>
</evidence>
<dbReference type="Proteomes" id="UP000547674">
    <property type="component" value="Unassembled WGS sequence"/>
</dbReference>
<evidence type="ECO:0000256" key="3">
    <source>
        <dbReference type="RuleBase" id="RU000363"/>
    </source>
</evidence>
<dbReference type="AlphaFoldDB" id="A0A7Y2H0T5"/>
<dbReference type="InterPro" id="IPR020904">
    <property type="entry name" value="Sc_DH/Rdtase_CS"/>
</dbReference>
<evidence type="ECO:0000313" key="5">
    <source>
        <dbReference type="EMBL" id="NNF05269.1"/>
    </source>
</evidence>
<organism evidence="5 6">
    <name type="scientific">Eiseniibacteriota bacterium</name>
    <dbReference type="NCBI Taxonomy" id="2212470"/>
    <lineage>
        <taxon>Bacteria</taxon>
        <taxon>Candidatus Eiseniibacteriota</taxon>
    </lineage>
</organism>
<keyword evidence="2" id="KW-0560">Oxidoreductase</keyword>
<dbReference type="PROSITE" id="PS00061">
    <property type="entry name" value="ADH_SHORT"/>
    <property type="match status" value="1"/>
</dbReference>
<protein>
    <submittedName>
        <fullName evidence="5">SDR family NAD(P)-dependent oxidoreductase</fullName>
    </submittedName>
</protein>